<sequence>MLTPERGVFAAGTSSPNFYENEPIIIEDTPPAIVIDPNVVDLCDSPESSGPEDEEVDPVWGRKAPVDQPAASPPSRRVNLPRRNIMSIMDINLSDSDESDDDSEEKAPLCRNSRREGAINAIFDDSTDSSDSNHEKSTNRTKAISSKQEIVNAIFDDSTDEEGVPSFSRSFVEKLKSKKRRRSSDGSFGGRPSKRQAEE</sequence>
<evidence type="ECO:0000256" key="1">
    <source>
        <dbReference type="SAM" id="MobiDB-lite"/>
    </source>
</evidence>
<organism evidence="2 3">
    <name type="scientific">Oikopleura dioica</name>
    <name type="common">Tunicate</name>
    <dbReference type="NCBI Taxonomy" id="34765"/>
    <lineage>
        <taxon>Eukaryota</taxon>
        <taxon>Metazoa</taxon>
        <taxon>Chordata</taxon>
        <taxon>Tunicata</taxon>
        <taxon>Appendicularia</taxon>
        <taxon>Copelata</taxon>
        <taxon>Oikopleuridae</taxon>
        <taxon>Oikopleura</taxon>
    </lineage>
</organism>
<reference evidence="2 3" key="1">
    <citation type="submission" date="2021-04" db="EMBL/GenBank/DDBJ databases">
        <authorList>
            <person name="Bliznina A."/>
        </authorList>
    </citation>
    <scope>NUCLEOTIDE SEQUENCE [LARGE SCALE GENOMIC DNA]</scope>
</reference>
<protein>
    <submittedName>
        <fullName evidence="2">Oidioi.mRNA.OKI2018_I69.chr1.g2210.t1.cds</fullName>
    </submittedName>
</protein>
<evidence type="ECO:0000313" key="3">
    <source>
        <dbReference type="Proteomes" id="UP001158576"/>
    </source>
</evidence>
<dbReference type="Proteomes" id="UP001158576">
    <property type="component" value="Chromosome 1"/>
</dbReference>
<keyword evidence="3" id="KW-1185">Reference proteome</keyword>
<proteinExistence type="predicted"/>
<feature type="compositionally biased region" description="Basic and acidic residues" evidence="1">
    <location>
        <begin position="105"/>
        <end position="117"/>
    </location>
</feature>
<name>A0ABN7STY5_OIKDI</name>
<feature type="region of interest" description="Disordered" evidence="1">
    <location>
        <begin position="172"/>
        <end position="199"/>
    </location>
</feature>
<feature type="compositionally biased region" description="Acidic residues" evidence="1">
    <location>
        <begin position="95"/>
        <end position="104"/>
    </location>
</feature>
<feature type="region of interest" description="Disordered" evidence="1">
    <location>
        <begin position="40"/>
        <end position="148"/>
    </location>
</feature>
<gene>
    <name evidence="2" type="ORF">OKIOD_LOCUS10975</name>
</gene>
<accession>A0ABN7STY5</accession>
<evidence type="ECO:0000313" key="2">
    <source>
        <dbReference type="EMBL" id="CAG5105533.1"/>
    </source>
</evidence>
<dbReference type="EMBL" id="OU015566">
    <property type="protein sequence ID" value="CAG5105533.1"/>
    <property type="molecule type" value="Genomic_DNA"/>
</dbReference>